<proteinExistence type="predicted"/>
<accession>A0A8X6GRF7</accession>
<organism evidence="1 2">
    <name type="scientific">Trichonephila clavata</name>
    <name type="common">Joro spider</name>
    <name type="synonym">Nephila clavata</name>
    <dbReference type="NCBI Taxonomy" id="2740835"/>
    <lineage>
        <taxon>Eukaryota</taxon>
        <taxon>Metazoa</taxon>
        <taxon>Ecdysozoa</taxon>
        <taxon>Arthropoda</taxon>
        <taxon>Chelicerata</taxon>
        <taxon>Arachnida</taxon>
        <taxon>Araneae</taxon>
        <taxon>Araneomorphae</taxon>
        <taxon>Entelegynae</taxon>
        <taxon>Araneoidea</taxon>
        <taxon>Nephilidae</taxon>
        <taxon>Trichonephila</taxon>
    </lineage>
</organism>
<comment type="caution">
    <text evidence="1">The sequence shown here is derived from an EMBL/GenBank/DDBJ whole genome shotgun (WGS) entry which is preliminary data.</text>
</comment>
<sequence length="83" mass="9495">MTRRFFSNSHWNLLQIHLIHEGVLSSLHDNPKVFTNSSFSLKRNSLFSVGTSFNNSNLRIAVDFDYPSSMSLSFMGISTQKRP</sequence>
<evidence type="ECO:0000313" key="2">
    <source>
        <dbReference type="Proteomes" id="UP000887116"/>
    </source>
</evidence>
<dbReference type="EMBL" id="BMAO01023342">
    <property type="protein sequence ID" value="GFQ88078.1"/>
    <property type="molecule type" value="Genomic_DNA"/>
</dbReference>
<gene>
    <name evidence="1" type="ORF">TNCT_341531</name>
</gene>
<keyword evidence="2" id="KW-1185">Reference proteome</keyword>
<dbReference type="Proteomes" id="UP000887116">
    <property type="component" value="Unassembled WGS sequence"/>
</dbReference>
<dbReference type="AlphaFoldDB" id="A0A8X6GRF7"/>
<protein>
    <submittedName>
        <fullName evidence="1">Uncharacterized protein</fullName>
    </submittedName>
</protein>
<reference evidence="1" key="1">
    <citation type="submission" date="2020-07" db="EMBL/GenBank/DDBJ databases">
        <title>Multicomponent nature underlies the extraordinary mechanical properties of spider dragline silk.</title>
        <authorList>
            <person name="Kono N."/>
            <person name="Nakamura H."/>
            <person name="Mori M."/>
            <person name="Yoshida Y."/>
            <person name="Ohtoshi R."/>
            <person name="Malay A.D."/>
            <person name="Moran D.A.P."/>
            <person name="Tomita M."/>
            <person name="Numata K."/>
            <person name="Arakawa K."/>
        </authorList>
    </citation>
    <scope>NUCLEOTIDE SEQUENCE</scope>
</reference>
<name>A0A8X6GRF7_TRICU</name>
<feature type="non-terminal residue" evidence="1">
    <location>
        <position position="83"/>
    </location>
</feature>
<evidence type="ECO:0000313" key="1">
    <source>
        <dbReference type="EMBL" id="GFQ88078.1"/>
    </source>
</evidence>